<dbReference type="KEGG" id="paco:AACT_0884"/>
<protein>
    <submittedName>
        <fullName evidence="8">ATP-binding protein (AAA domain)</fullName>
    </submittedName>
</protein>
<dbReference type="GO" id="GO:0016787">
    <property type="term" value="F:hydrolase activity"/>
    <property type="evidence" value="ECO:0007669"/>
    <property type="project" value="UniProtKB-KW"/>
</dbReference>
<dbReference type="Proteomes" id="UP000503483">
    <property type="component" value="Chromosome"/>
</dbReference>
<evidence type="ECO:0000313" key="8">
    <source>
        <dbReference type="EMBL" id="QKE28077.1"/>
    </source>
</evidence>
<evidence type="ECO:0000256" key="1">
    <source>
        <dbReference type="ARBA" id="ARBA00007913"/>
    </source>
</evidence>
<feature type="domain" description="DNA2/NAM7 helicase-like C-terminal" evidence="7">
    <location>
        <begin position="666"/>
        <end position="768"/>
    </location>
</feature>
<keyword evidence="3" id="KW-0378">Hydrolase</keyword>
<keyword evidence="9" id="KW-1185">Reference proteome</keyword>
<evidence type="ECO:0000256" key="2">
    <source>
        <dbReference type="ARBA" id="ARBA00022741"/>
    </source>
</evidence>
<name>A0A6M8EU94_9BACT</name>
<gene>
    <name evidence="8" type="ORF">AACT_0884</name>
</gene>
<sequence length="795" mass="93579">MEIPKIKELCHSQSLYYYDYVKRYSEHNGKTIEKVHSISFQEGSSPLLFEIKLEKPIFDFEKTYYKNNLTNEYYFNKRDILIKEYDEKNRLLYIQILREDINLKELNSDDFFVVTDLLFLINNLIEWYDKNALELNFSTKIPCIQNPNLDICVDTILNANQKDAVNAIFQNTYSYIWGPPGTGKTKAVLSCSVLNYIFEDKKVLIVAPTNVALEQILLGVLDHTEKLQIPNEKILRFGIPSKDFFDKYPQTCEIRGFEKVLESLENQIKIIKRVMKYREGKLIFADLEQINSFFSILEENKEKIKKEEEKIEYFQPLINLLTQTLKSYHFANNSKIIKEAIKKRENSFCVNYDEKLIEENSLKEVINIDCIRAQIQIHERIIDNLNKKNIQILFQSKELIKSEKIYNEIFKDLTNENIDEKRVLLNNKISQLNLWCKTNQEKLKELTKNLNDNLINEALDEHHKNFDEKKLNIVLDELINDRNSILEKSTKERIKYSQILAMTIDAFIQYTLKDKIEVDHIFCDEAGYMSNIKALTLFKNDCPITFLGDHMQLPPVSEVKNDDLNALKKSFLYSQSSLFFESVFLKKDEDELYDEFLNLNLPKYERSVQVNLKYTHRFGINLARVLDKFVYKFGFESALNIDTQMIFINSNSNVDVAIERSSKEEALIIKELVKKFEGKSFAILTPYKKQVKVLKEVLGRKYFENIMTIHKSQGSEWDNVIFSVVDDSNFGKRKMFFTNSLNHNFKSLNLINTVVSRAKKRLIIVANEEFWIEQKESQLIGNLINICKKLVYKYT</sequence>
<reference evidence="8 9" key="1">
    <citation type="submission" date="2019-08" db="EMBL/GenBank/DDBJ databases">
        <title>Complete genome sequence of Arcobacter acticola.</title>
        <authorList>
            <person name="Miller W."/>
        </authorList>
    </citation>
    <scope>NUCLEOTIDE SEQUENCE [LARGE SCALE GENOMIC DNA]</scope>
    <source>
        <strain evidence="8 9">KCTC 52212</strain>
    </source>
</reference>
<dbReference type="InterPro" id="IPR027417">
    <property type="entry name" value="P-loop_NTPase"/>
</dbReference>
<dbReference type="SUPFAM" id="SSF52540">
    <property type="entry name" value="P-loop containing nucleoside triphosphate hydrolases"/>
    <property type="match status" value="1"/>
</dbReference>
<dbReference type="InterPro" id="IPR041679">
    <property type="entry name" value="DNA2/NAM7-like_C"/>
</dbReference>
<dbReference type="GO" id="GO:0043139">
    <property type="term" value="F:5'-3' DNA helicase activity"/>
    <property type="evidence" value="ECO:0007669"/>
    <property type="project" value="TreeGrafter"/>
</dbReference>
<evidence type="ECO:0000256" key="3">
    <source>
        <dbReference type="ARBA" id="ARBA00022801"/>
    </source>
</evidence>
<organism evidence="8 9">
    <name type="scientific">Arcobacter acticola</name>
    <dbReference type="NCBI Taxonomy" id="1849015"/>
    <lineage>
        <taxon>Bacteria</taxon>
        <taxon>Pseudomonadati</taxon>
        <taxon>Campylobacterota</taxon>
        <taxon>Epsilonproteobacteria</taxon>
        <taxon>Campylobacterales</taxon>
        <taxon>Arcobacteraceae</taxon>
        <taxon>Arcobacter</taxon>
    </lineage>
</organism>
<dbReference type="InterPro" id="IPR050534">
    <property type="entry name" value="Coronavir_polyprotein_1ab"/>
</dbReference>
<evidence type="ECO:0000259" key="7">
    <source>
        <dbReference type="Pfam" id="PF13087"/>
    </source>
</evidence>
<evidence type="ECO:0000256" key="5">
    <source>
        <dbReference type="ARBA" id="ARBA00022840"/>
    </source>
</evidence>
<accession>A0A6M8EU94</accession>
<evidence type="ECO:0000259" key="6">
    <source>
        <dbReference type="Pfam" id="PF13086"/>
    </source>
</evidence>
<comment type="similarity">
    <text evidence="1">Belongs to the DNA2/NAM7 helicase family.</text>
</comment>
<dbReference type="Pfam" id="PF13086">
    <property type="entry name" value="AAA_11"/>
    <property type="match status" value="1"/>
</dbReference>
<keyword evidence="5 8" id="KW-0067">ATP-binding</keyword>
<dbReference type="RefSeq" id="WP_172125346.1">
    <property type="nucleotide sequence ID" value="NZ_CP042652.1"/>
</dbReference>
<keyword evidence="2" id="KW-0547">Nucleotide-binding</keyword>
<dbReference type="Pfam" id="PF13087">
    <property type="entry name" value="AAA_12"/>
    <property type="match status" value="1"/>
</dbReference>
<dbReference type="Gene3D" id="3.40.50.300">
    <property type="entry name" value="P-loop containing nucleotide triphosphate hydrolases"/>
    <property type="match status" value="3"/>
</dbReference>
<dbReference type="EMBL" id="CP042652">
    <property type="protein sequence ID" value="QKE28077.1"/>
    <property type="molecule type" value="Genomic_DNA"/>
</dbReference>
<dbReference type="AlphaFoldDB" id="A0A6M8EU94"/>
<dbReference type="PANTHER" id="PTHR43788">
    <property type="entry name" value="DNA2/NAM7 HELICASE FAMILY MEMBER"/>
    <property type="match status" value="1"/>
</dbReference>
<keyword evidence="4" id="KW-0347">Helicase</keyword>
<dbReference type="PANTHER" id="PTHR43788:SF8">
    <property type="entry name" value="DNA-BINDING PROTEIN SMUBP-2"/>
    <property type="match status" value="1"/>
</dbReference>
<feature type="domain" description="DNA2/NAM7 helicase helicase" evidence="6">
    <location>
        <begin position="157"/>
        <end position="344"/>
    </location>
</feature>
<evidence type="ECO:0000313" key="9">
    <source>
        <dbReference type="Proteomes" id="UP000503483"/>
    </source>
</evidence>
<dbReference type="GO" id="GO:0005524">
    <property type="term" value="F:ATP binding"/>
    <property type="evidence" value="ECO:0007669"/>
    <property type="project" value="UniProtKB-KW"/>
</dbReference>
<proteinExistence type="inferred from homology"/>
<evidence type="ECO:0000256" key="4">
    <source>
        <dbReference type="ARBA" id="ARBA00022806"/>
    </source>
</evidence>
<dbReference type="InterPro" id="IPR041677">
    <property type="entry name" value="DNA2/NAM7_AAA_11"/>
</dbReference>